<accession>A0ACB8AJQ1</accession>
<sequence length="263" mass="28171">MTMFKSIRHIILISIISSVAAECVAPDPESGMTLEFYSETNCESDPKRPTDHQIYSEERIWELAGGFVEHDCHCFPISPLIHTASCVFSPGEQKTATIILWAGARCEKDSYDNNILTPGEPYLNPKVPSEIRLRSAQICIWTDHDEEHAPVQPEPPAHHVSKEKPHRPSLKVLPGGQTTKTKPTDRKTGHLKPVNKKPHVSSGKKKTLVKSVEHAGENVVKGLAGGLEGAAAGWLGLGGELGAATGVGAPAGEAVAVAFGLAA</sequence>
<protein>
    <submittedName>
        <fullName evidence="1">Uncharacterized protein</fullName>
    </submittedName>
</protein>
<reference evidence="1" key="1">
    <citation type="journal article" date="2021" name="New Phytol.">
        <title>Evolutionary innovations through gain and loss of genes in the ectomycorrhizal Boletales.</title>
        <authorList>
            <person name="Wu G."/>
            <person name="Miyauchi S."/>
            <person name="Morin E."/>
            <person name="Kuo A."/>
            <person name="Drula E."/>
            <person name="Varga T."/>
            <person name="Kohler A."/>
            <person name="Feng B."/>
            <person name="Cao Y."/>
            <person name="Lipzen A."/>
            <person name="Daum C."/>
            <person name="Hundley H."/>
            <person name="Pangilinan J."/>
            <person name="Johnson J."/>
            <person name="Barry K."/>
            <person name="LaButti K."/>
            <person name="Ng V."/>
            <person name="Ahrendt S."/>
            <person name="Min B."/>
            <person name="Choi I.G."/>
            <person name="Park H."/>
            <person name="Plett J.M."/>
            <person name="Magnuson J."/>
            <person name="Spatafora J.W."/>
            <person name="Nagy L.G."/>
            <person name="Henrissat B."/>
            <person name="Grigoriev I.V."/>
            <person name="Yang Z.L."/>
            <person name="Xu J."/>
            <person name="Martin F.M."/>
        </authorList>
    </citation>
    <scope>NUCLEOTIDE SEQUENCE</scope>
    <source>
        <strain evidence="1">ATCC 28755</strain>
    </source>
</reference>
<name>A0ACB8AJQ1_9AGAM</name>
<dbReference type="EMBL" id="MU267626">
    <property type="protein sequence ID" value="KAH7913680.1"/>
    <property type="molecule type" value="Genomic_DNA"/>
</dbReference>
<evidence type="ECO:0000313" key="1">
    <source>
        <dbReference type="EMBL" id="KAH7913680.1"/>
    </source>
</evidence>
<evidence type="ECO:0000313" key="2">
    <source>
        <dbReference type="Proteomes" id="UP000790377"/>
    </source>
</evidence>
<proteinExistence type="predicted"/>
<organism evidence="1 2">
    <name type="scientific">Hygrophoropsis aurantiaca</name>
    <dbReference type="NCBI Taxonomy" id="72124"/>
    <lineage>
        <taxon>Eukaryota</taxon>
        <taxon>Fungi</taxon>
        <taxon>Dikarya</taxon>
        <taxon>Basidiomycota</taxon>
        <taxon>Agaricomycotina</taxon>
        <taxon>Agaricomycetes</taxon>
        <taxon>Agaricomycetidae</taxon>
        <taxon>Boletales</taxon>
        <taxon>Coniophorineae</taxon>
        <taxon>Hygrophoropsidaceae</taxon>
        <taxon>Hygrophoropsis</taxon>
    </lineage>
</organism>
<dbReference type="Proteomes" id="UP000790377">
    <property type="component" value="Unassembled WGS sequence"/>
</dbReference>
<keyword evidence="2" id="KW-1185">Reference proteome</keyword>
<gene>
    <name evidence="1" type="ORF">BJ138DRAFT_1145488</name>
</gene>
<comment type="caution">
    <text evidence="1">The sequence shown here is derived from an EMBL/GenBank/DDBJ whole genome shotgun (WGS) entry which is preliminary data.</text>
</comment>